<dbReference type="AlphaFoldDB" id="A0A8J2RIM5"/>
<dbReference type="Pfam" id="PF12259">
    <property type="entry name" value="Baculo_F"/>
    <property type="match status" value="1"/>
</dbReference>
<evidence type="ECO:0000313" key="3">
    <source>
        <dbReference type="Proteomes" id="UP000789524"/>
    </source>
</evidence>
<feature type="compositionally biased region" description="Polar residues" evidence="1">
    <location>
        <begin position="113"/>
        <end position="151"/>
    </location>
</feature>
<protein>
    <submittedName>
        <fullName evidence="2">(African queen) hypothetical protein</fullName>
    </submittedName>
</protein>
<feature type="compositionally biased region" description="Polar residues" evidence="1">
    <location>
        <begin position="49"/>
        <end position="72"/>
    </location>
</feature>
<dbReference type="Proteomes" id="UP000789524">
    <property type="component" value="Unassembled WGS sequence"/>
</dbReference>
<evidence type="ECO:0000313" key="2">
    <source>
        <dbReference type="EMBL" id="CAG9584510.1"/>
    </source>
</evidence>
<name>A0A8J2RIM5_9NEOP</name>
<dbReference type="OrthoDB" id="6624493at2759"/>
<feature type="region of interest" description="Disordered" evidence="1">
    <location>
        <begin position="251"/>
        <end position="272"/>
    </location>
</feature>
<feature type="compositionally biased region" description="Polar residues" evidence="1">
    <location>
        <begin position="293"/>
        <end position="306"/>
    </location>
</feature>
<feature type="region of interest" description="Disordered" evidence="1">
    <location>
        <begin position="293"/>
        <end position="316"/>
    </location>
</feature>
<keyword evidence="3" id="KW-1185">Reference proteome</keyword>
<feature type="region of interest" description="Disordered" evidence="1">
    <location>
        <begin position="44"/>
        <end position="151"/>
    </location>
</feature>
<feature type="compositionally biased region" description="Polar residues" evidence="1">
    <location>
        <begin position="81"/>
        <end position="104"/>
    </location>
</feature>
<reference evidence="2" key="1">
    <citation type="submission" date="2021-09" db="EMBL/GenBank/DDBJ databases">
        <authorList>
            <person name="Martin H S."/>
        </authorList>
    </citation>
    <scope>NUCLEOTIDE SEQUENCE</scope>
</reference>
<accession>A0A8J2RIM5</accession>
<dbReference type="EMBL" id="CAKASE010000082">
    <property type="protein sequence ID" value="CAG9584510.1"/>
    <property type="molecule type" value="Genomic_DNA"/>
</dbReference>
<sequence length="778" mass="87466">MKGHEISTCKRREYNNARAQGFQNSPRVNFVELPQEEVGYDEVDEGHKQGNQPQTRTLSNSLSHEQGNQPQTLAHPKGHEQGNQSQTRTLSNSLSHEQGNQPQTLAHPKGHEQGNQSQTRTLSNSLSHEQGNQPQTLAHSKSSKQGNQPQTLNHSKEVYEVHIDTTKRLLPHVLLESQASDIPLSLLVDSGSAICLIKESSIRSNQKLIKEPIKLKDEDLMDLLVSPPSFNPDELTADIQDPCEYDTAELAQSSDPIIEPTLPTDPPSKDPIDLLVPPNDFNPDDLIITSQDQGEPVRTESQNTPNLIVEPGPPTDDSLNLNLPDDDYPAFLKIIAVLATVVYSVTRGEPQRNYVQPITSSSGLYYDYLGNLKINNVQLQVVIPVDISHFKPHIKNIENTLETLKYLCKQTRIEQIDQECHNLLQPISARFQDMSKEFSAISHLLDNRSKRSAWIGVIGTAMKHIFGSLDENDGMRYNEAITTLQNDEKRLATLMKENILVTSSTLKIHNDSLFKIRENENNLVVAIDKLSLSIKNISELTNGLQILINVNEVFNAIETAIITLSFQLEDVTNAIMFSSQNVLHPSVITPKQLYQELVDNYRHLSNDLELPVALNIDSIHLILSISKTVCFYIRDKIVFVLEVPLVNTKEYVLFHNIAIPTPHNPKEPNSFTLIIPENKYIAMTIDKSHYCVFNDLGVCKSVGTGNFICDLQNVYSTDAKPICETIKIFCIKLNNRPFQYFKKKQAVTLTTPEIKETIDRTEIDTEISSPVAPLRTRI</sequence>
<organism evidence="2 3">
    <name type="scientific">Danaus chrysippus</name>
    <name type="common">African queen</name>
    <dbReference type="NCBI Taxonomy" id="151541"/>
    <lineage>
        <taxon>Eukaryota</taxon>
        <taxon>Metazoa</taxon>
        <taxon>Ecdysozoa</taxon>
        <taxon>Arthropoda</taxon>
        <taxon>Hexapoda</taxon>
        <taxon>Insecta</taxon>
        <taxon>Pterygota</taxon>
        <taxon>Neoptera</taxon>
        <taxon>Endopterygota</taxon>
        <taxon>Lepidoptera</taxon>
        <taxon>Glossata</taxon>
        <taxon>Ditrysia</taxon>
        <taxon>Papilionoidea</taxon>
        <taxon>Nymphalidae</taxon>
        <taxon>Danainae</taxon>
        <taxon>Danaini</taxon>
        <taxon>Danaina</taxon>
        <taxon>Danaus</taxon>
        <taxon>Anosia</taxon>
    </lineage>
</organism>
<evidence type="ECO:0000256" key="1">
    <source>
        <dbReference type="SAM" id="MobiDB-lite"/>
    </source>
</evidence>
<dbReference type="InterPro" id="IPR022048">
    <property type="entry name" value="Envelope_fusion-like"/>
</dbReference>
<proteinExistence type="predicted"/>
<gene>
    <name evidence="2" type="ORF">DCHRY22_LOCUS15087</name>
</gene>
<comment type="caution">
    <text evidence="2">The sequence shown here is derived from an EMBL/GenBank/DDBJ whole genome shotgun (WGS) entry which is preliminary data.</text>
</comment>